<evidence type="ECO:0000313" key="2">
    <source>
        <dbReference type="Proteomes" id="UP000278627"/>
    </source>
</evidence>
<dbReference type="AlphaFoldDB" id="A0A0N4TW90"/>
<name>A0A0N4TW90_BRUPA</name>
<dbReference type="Proteomes" id="UP000278627">
    <property type="component" value="Unassembled WGS sequence"/>
</dbReference>
<evidence type="ECO:0000313" key="1">
    <source>
        <dbReference type="EMBL" id="VDN94307.1"/>
    </source>
</evidence>
<evidence type="ECO:0000313" key="3">
    <source>
        <dbReference type="WBParaSite" id="BPAG_0001319301-mRNA-1"/>
    </source>
</evidence>
<keyword evidence="2" id="KW-1185">Reference proteome</keyword>
<organism evidence="3">
    <name type="scientific">Brugia pahangi</name>
    <name type="common">Filarial nematode worm</name>
    <dbReference type="NCBI Taxonomy" id="6280"/>
    <lineage>
        <taxon>Eukaryota</taxon>
        <taxon>Metazoa</taxon>
        <taxon>Ecdysozoa</taxon>
        <taxon>Nematoda</taxon>
        <taxon>Chromadorea</taxon>
        <taxon>Rhabditida</taxon>
        <taxon>Spirurina</taxon>
        <taxon>Spiruromorpha</taxon>
        <taxon>Filarioidea</taxon>
        <taxon>Onchocercidae</taxon>
        <taxon>Brugia</taxon>
    </lineage>
</organism>
<reference evidence="1 2" key="2">
    <citation type="submission" date="2018-11" db="EMBL/GenBank/DDBJ databases">
        <authorList>
            <consortium name="Pathogen Informatics"/>
        </authorList>
    </citation>
    <scope>NUCLEOTIDE SEQUENCE [LARGE SCALE GENOMIC DNA]</scope>
</reference>
<protein>
    <submittedName>
        <fullName evidence="3">BRCA1/BRCA2-containing complex subunit 45</fullName>
    </submittedName>
</protein>
<accession>A0A0N4TW90</accession>
<proteinExistence type="predicted"/>
<reference evidence="3" key="1">
    <citation type="submission" date="2017-02" db="UniProtKB">
        <authorList>
            <consortium name="WormBaseParasite"/>
        </authorList>
    </citation>
    <scope>IDENTIFICATION</scope>
</reference>
<dbReference type="EMBL" id="UZAD01013355">
    <property type="protein sequence ID" value="VDN94307.1"/>
    <property type="molecule type" value="Genomic_DNA"/>
</dbReference>
<gene>
    <name evidence="1" type="ORF">BPAG_LOCUS13121</name>
</gene>
<dbReference type="WBParaSite" id="BPAG_0001319301-mRNA-1">
    <property type="protein sequence ID" value="BPAG_0001319301-mRNA-1"/>
    <property type="gene ID" value="BPAG_0001319301"/>
</dbReference>
<sequence>MEVPVLPWADFLIECPSINNGAGTSELVESEWEWLKQLCELADEDCCSEVNNSFQQVTITFRLDASSYFLKLQRSESFPATGPGVVTSLGSAFQHSWQNGDTLCSLYHSFVERCLKIDLAVKLCSDVRYPFTFMEWTIDEDEPTCITITLLCEEWSSKKSFQLFLAVDWLEPSTFPRGLTSSVPEYLQGLRFDEWDSSDLFADNLIRIFRNVIS</sequence>